<dbReference type="GO" id="GO:0006006">
    <property type="term" value="P:glucose metabolic process"/>
    <property type="evidence" value="ECO:0007669"/>
    <property type="project" value="UniProtKB-KW"/>
</dbReference>
<dbReference type="SUPFAM" id="SSF51735">
    <property type="entry name" value="NAD(P)-binding Rossmann-fold domains"/>
    <property type="match status" value="1"/>
</dbReference>
<sequence length="524" mass="59783">MAQFHFDSNIAVRKEFCTENKPEPCGIVIFGASGDLTHRKLLPALFSLFRNGLMPDEFYVVGCARTNMNDEAFRQKADTSLRERFPQLDAAALTAFLQRCFYLCGEYHTLELHYQLADRLKALDQQFRNVRNHLFYLSVPPNLYAPIVMQLNEVRLTTEADSGCPCNRVVIEKPFGRDLSSAMALDLDLLKVLAESQIYRIDHYLGKMTVQNILMFRFANAIFEPIWNRQYIDNVQITVAETLGVEHRAGYYEQAGQLRDMFQNHILQILSLVAMEPPISFDADRVRDEKVKVLRAIRSFPLDNLPRWIVRGQYGSGRINGKDVPGYRQEPGVDPNSHIETFVAAKLSIENWRWQGVPFYLRSGKRLGGKVSEIVITFKRVPHSMFAPISPEELPQNVLIFNVQPEEGIALTIQAKHPGPKLCMSSLQMAFHYQDIFKVELPEAYERLLLDAMLGDQTLFVRHDDMKVAWSLITPVLDAWAEDKSGKRSGLLYTYPAGAWGPAESDALLERAGYQWVTSSRPTE</sequence>
<evidence type="ECO:0000259" key="7">
    <source>
        <dbReference type="Pfam" id="PF00479"/>
    </source>
</evidence>
<dbReference type="SUPFAM" id="SSF55347">
    <property type="entry name" value="Glyceraldehyde-3-phosphate dehydrogenase-like, C-terminal domain"/>
    <property type="match status" value="1"/>
</dbReference>
<comment type="catalytic activity">
    <reaction evidence="6">
        <text>D-glucose 6-phosphate + NADP(+) = 6-phospho-D-glucono-1,5-lactone + NADPH + H(+)</text>
        <dbReference type="Rhea" id="RHEA:15841"/>
        <dbReference type="ChEBI" id="CHEBI:15378"/>
        <dbReference type="ChEBI" id="CHEBI:57783"/>
        <dbReference type="ChEBI" id="CHEBI:57955"/>
        <dbReference type="ChEBI" id="CHEBI:58349"/>
        <dbReference type="ChEBI" id="CHEBI:61548"/>
        <dbReference type="EC" id="1.1.1.49"/>
    </reaction>
</comment>
<evidence type="ECO:0000259" key="8">
    <source>
        <dbReference type="Pfam" id="PF02781"/>
    </source>
</evidence>
<dbReference type="Gene3D" id="3.30.360.10">
    <property type="entry name" value="Dihydrodipicolinate Reductase, domain 2"/>
    <property type="match status" value="1"/>
</dbReference>
<feature type="binding site" evidence="6">
    <location>
        <position position="260"/>
    </location>
    <ligand>
        <name>substrate</name>
    </ligand>
</feature>
<dbReference type="HAMAP" id="MF_00966">
    <property type="entry name" value="G6PD"/>
    <property type="match status" value="1"/>
</dbReference>
<dbReference type="GO" id="GO:0050661">
    <property type="term" value="F:NADP binding"/>
    <property type="evidence" value="ECO:0007669"/>
    <property type="project" value="UniProtKB-UniRule"/>
</dbReference>
<feature type="active site" description="Proton acceptor" evidence="6">
    <location>
        <position position="265"/>
    </location>
</feature>
<evidence type="ECO:0000256" key="5">
    <source>
        <dbReference type="ARBA" id="ARBA00023277"/>
    </source>
</evidence>
<dbReference type="EMBL" id="DF820456">
    <property type="protein sequence ID" value="GAK50554.1"/>
    <property type="molecule type" value="Genomic_DNA"/>
</dbReference>
<evidence type="ECO:0000256" key="2">
    <source>
        <dbReference type="ARBA" id="ARBA00022526"/>
    </source>
</evidence>
<feature type="binding site" evidence="6">
    <location>
        <position position="365"/>
    </location>
    <ligand>
        <name>substrate</name>
    </ligand>
</feature>
<evidence type="ECO:0000256" key="4">
    <source>
        <dbReference type="ARBA" id="ARBA00023002"/>
    </source>
</evidence>
<dbReference type="InterPro" id="IPR001282">
    <property type="entry name" value="G6P_DH"/>
</dbReference>
<dbReference type="InterPro" id="IPR022674">
    <property type="entry name" value="G6P_DH_NAD-bd"/>
</dbReference>
<feature type="binding site" evidence="6">
    <location>
        <position position="173"/>
    </location>
    <ligand>
        <name>NADP(+)</name>
        <dbReference type="ChEBI" id="CHEBI:58349"/>
    </ligand>
</feature>
<feature type="binding site" evidence="6">
    <location>
        <position position="65"/>
    </location>
    <ligand>
        <name>NADP(+)</name>
        <dbReference type="ChEBI" id="CHEBI:58349"/>
    </ligand>
</feature>
<feature type="binding site" evidence="6">
    <location>
        <position position="203"/>
    </location>
    <ligand>
        <name>substrate</name>
    </ligand>
</feature>
<dbReference type="Gene3D" id="3.40.50.720">
    <property type="entry name" value="NAD(P)-binding Rossmann-like Domain"/>
    <property type="match status" value="1"/>
</dbReference>
<dbReference type="InterPro" id="IPR022675">
    <property type="entry name" value="G6P_DH_C"/>
</dbReference>
<feature type="binding site" evidence="6">
    <location>
        <position position="370"/>
    </location>
    <ligand>
        <name>substrate</name>
    </ligand>
</feature>
<dbReference type="PRINTS" id="PR00079">
    <property type="entry name" value="G6PDHDRGNASE"/>
</dbReference>
<name>A0A0S6VST5_9BACT</name>
<evidence type="ECO:0000256" key="3">
    <source>
        <dbReference type="ARBA" id="ARBA00022857"/>
    </source>
</evidence>
<accession>A0A0S6VST5</accession>
<dbReference type="Pfam" id="PF02781">
    <property type="entry name" value="G6PD_C"/>
    <property type="match status" value="1"/>
</dbReference>
<keyword evidence="5 6" id="KW-0119">Carbohydrate metabolism</keyword>
<comment type="similarity">
    <text evidence="6">Belongs to the glucose-6-phosphate dehydrogenase family.</text>
</comment>
<organism evidence="9">
    <name type="scientific">Candidatus Moduliflexus flocculans</name>
    <dbReference type="NCBI Taxonomy" id="1499966"/>
    <lineage>
        <taxon>Bacteria</taxon>
        <taxon>Candidatus Moduliflexota</taxon>
        <taxon>Candidatus Moduliflexia</taxon>
        <taxon>Candidatus Moduliflexales</taxon>
        <taxon>Candidatus Moduliflexaceae</taxon>
    </lineage>
</organism>
<dbReference type="PANTHER" id="PTHR23429:SF0">
    <property type="entry name" value="GLUCOSE-6-PHOSPHATE 1-DEHYDROGENASE"/>
    <property type="match status" value="1"/>
</dbReference>
<dbReference type="UniPathway" id="UPA00115">
    <property type="reaction ID" value="UER00408"/>
</dbReference>
<dbReference type="Pfam" id="PF00479">
    <property type="entry name" value="G6PD_N"/>
    <property type="match status" value="1"/>
</dbReference>
<dbReference type="InterPro" id="IPR036291">
    <property type="entry name" value="NAD(P)-bd_dom_sf"/>
</dbReference>
<dbReference type="GO" id="GO:0005829">
    <property type="term" value="C:cytosol"/>
    <property type="evidence" value="ECO:0007669"/>
    <property type="project" value="TreeGrafter"/>
</dbReference>
<comment type="caution">
    <text evidence="6">Lacks conserved residue(s) required for the propagation of feature annotation.</text>
</comment>
<evidence type="ECO:0000256" key="1">
    <source>
        <dbReference type="ARBA" id="ARBA00004937"/>
    </source>
</evidence>
<reference evidence="9" key="1">
    <citation type="journal article" date="2015" name="PeerJ">
        <title>First genomic representation of candidate bacterial phylum KSB3 points to enhanced environmental sensing as a trigger of wastewater bulking.</title>
        <authorList>
            <person name="Sekiguchi Y."/>
            <person name="Ohashi A."/>
            <person name="Parks D.H."/>
            <person name="Yamauchi T."/>
            <person name="Tyson G.W."/>
            <person name="Hugenholtz P."/>
        </authorList>
    </citation>
    <scope>NUCLEOTIDE SEQUENCE [LARGE SCALE GENOMIC DNA]</scope>
</reference>
<feature type="binding site" evidence="6">
    <location>
        <position position="241"/>
    </location>
    <ligand>
        <name>substrate</name>
    </ligand>
</feature>
<dbReference type="HOGENOM" id="CLU_013524_5_0_0"/>
<dbReference type="NCBIfam" id="TIGR00871">
    <property type="entry name" value="zwf"/>
    <property type="match status" value="1"/>
</dbReference>
<evidence type="ECO:0000256" key="6">
    <source>
        <dbReference type="HAMAP-Rule" id="MF_00966"/>
    </source>
</evidence>
<dbReference type="Proteomes" id="UP000030700">
    <property type="component" value="Unassembled WGS sequence"/>
</dbReference>
<gene>
    <name evidence="6" type="primary">zwf</name>
    <name evidence="9" type="ORF">U14_01785</name>
</gene>
<dbReference type="PANTHER" id="PTHR23429">
    <property type="entry name" value="GLUCOSE-6-PHOSPHATE 1-DEHYDROGENASE G6PD"/>
    <property type="match status" value="1"/>
</dbReference>
<dbReference type="GO" id="GO:0009051">
    <property type="term" value="P:pentose-phosphate shunt, oxidative branch"/>
    <property type="evidence" value="ECO:0007669"/>
    <property type="project" value="TreeGrafter"/>
</dbReference>
<feature type="binding site" evidence="6">
    <location>
        <position position="207"/>
    </location>
    <ligand>
        <name>substrate</name>
    </ligand>
</feature>
<feature type="domain" description="Glucose-6-phosphate dehydrogenase NAD-binding" evidence="7">
    <location>
        <begin position="28"/>
        <end position="212"/>
    </location>
</feature>
<keyword evidence="4 6" id="KW-0560">Oxidoreductase</keyword>
<evidence type="ECO:0000313" key="10">
    <source>
        <dbReference type="Proteomes" id="UP000030700"/>
    </source>
</evidence>
<keyword evidence="3 6" id="KW-0521">NADP</keyword>
<protein>
    <recommendedName>
        <fullName evidence="6">Glucose-6-phosphate 1-dehydrogenase</fullName>
        <shortName evidence="6">G6PD</shortName>
        <ecNumber evidence="6">1.1.1.49</ecNumber>
    </recommendedName>
</protein>
<feature type="domain" description="Glucose-6-phosphate dehydrogenase C-terminal" evidence="8">
    <location>
        <begin position="214"/>
        <end position="516"/>
    </location>
</feature>
<keyword evidence="2 6" id="KW-0313">Glucose metabolism</keyword>
<dbReference type="EC" id="1.1.1.49" evidence="6"/>
<keyword evidence="10" id="KW-1185">Reference proteome</keyword>
<dbReference type="GO" id="GO:0004345">
    <property type="term" value="F:glucose-6-phosphate dehydrogenase activity"/>
    <property type="evidence" value="ECO:0007669"/>
    <property type="project" value="UniProtKB-UniRule"/>
</dbReference>
<dbReference type="PIRSF" id="PIRSF000110">
    <property type="entry name" value="G6PD"/>
    <property type="match status" value="1"/>
</dbReference>
<comment type="pathway">
    <text evidence="1 6">Carbohydrate degradation; pentose phosphate pathway; D-ribulose 5-phosphate from D-glucose 6-phosphate (oxidative stage): step 1/3.</text>
</comment>
<comment type="function">
    <text evidence="6">Catalyzes the oxidation of glucose 6-phosphate to 6-phosphogluconolactone.</text>
</comment>
<proteinExistence type="inferred from homology"/>
<dbReference type="STRING" id="1499966.U14_01785"/>
<dbReference type="AlphaFoldDB" id="A0A0S6VST5"/>
<evidence type="ECO:0000313" key="9">
    <source>
        <dbReference type="EMBL" id="GAK50554.1"/>
    </source>
</evidence>